<evidence type="ECO:0000313" key="3">
    <source>
        <dbReference type="Proteomes" id="UP000184356"/>
    </source>
</evidence>
<proteinExistence type="predicted"/>
<dbReference type="AlphaFoldDB" id="A0A1L9T021"/>
<dbReference type="Proteomes" id="UP000184356">
    <property type="component" value="Unassembled WGS sequence"/>
</dbReference>
<organism evidence="2 3">
    <name type="scientific">Aspergillus sydowii CBS 593.65</name>
    <dbReference type="NCBI Taxonomy" id="1036612"/>
    <lineage>
        <taxon>Eukaryota</taxon>
        <taxon>Fungi</taxon>
        <taxon>Dikarya</taxon>
        <taxon>Ascomycota</taxon>
        <taxon>Pezizomycotina</taxon>
        <taxon>Eurotiomycetes</taxon>
        <taxon>Eurotiomycetidae</taxon>
        <taxon>Eurotiales</taxon>
        <taxon>Aspergillaceae</taxon>
        <taxon>Aspergillus</taxon>
        <taxon>Aspergillus subgen. Nidulantes</taxon>
    </lineage>
</organism>
<name>A0A1L9T021_9EURO</name>
<dbReference type="OrthoDB" id="4369670at2759"/>
<dbReference type="STRING" id="1036612.A0A1L9T021"/>
<accession>A0A1L9T021</accession>
<protein>
    <submittedName>
        <fullName evidence="2">Uncharacterized protein</fullName>
    </submittedName>
</protein>
<dbReference type="GeneID" id="63764432"/>
<evidence type="ECO:0000256" key="1">
    <source>
        <dbReference type="SAM" id="MobiDB-lite"/>
    </source>
</evidence>
<feature type="compositionally biased region" description="Low complexity" evidence="1">
    <location>
        <begin position="430"/>
        <end position="447"/>
    </location>
</feature>
<sequence>MTPLAQNSVKLDAKRIRYVQDAGNSPDPQILFWVTDFRASRARKKKIQKDKQLHATREIFRVDFDRALESALGDPVAFQNMKDSMTAENIIPDCHTDSEHLFTPFFGTLAAKIGFVLDYAAVSPASDSFSGHGLTESRSRIQLPWALKGCQFDETNVLIWTFNFQAFSPLDQNNISDSCNDDVSHYHQELLDSSNARIVFLCGPRATNALRLVHKKRYFLELRGFHYTVYLSRTPFSTGPQYRLFICCPALPAQIWSTRRCEGAQIGEALRFAISMLSLDGIRPYSVETVMVVGTILSWARAHRMGKPSVTVETINFHVALWLTRKGIPLDRLKRIVEIAGNLPRALLMILYCLNAELPETHQPSKKRFPDQAEEYHLQLTSSKKVRCYEPFDMGACSKIHALVREGIKDENEKYVERLKSLGVDLSVGHSSGQSSVQSPVQSSPSSEDATDLLIGKELPSPETLTTVKSVILRSHNNQLTKKERALDKKLDVDITDAMRLGSEAVDLGILDPSISRPKRQNRPKIRGRIWERQVDVFRQSEYSYRVDPAGSRKISVKYCPIVFPAGEDIGNGEAYVKIVINPPGKAHPQCYATRATDVDPASRMAFQLRFQPFKGPEVKRYATHDALTSIYRANTLVDILLGIPIEDIARKPRRYIYFWGESRIPAGLERFMGGSYTEGTILDV</sequence>
<feature type="region of interest" description="Disordered" evidence="1">
    <location>
        <begin position="430"/>
        <end position="453"/>
    </location>
</feature>
<evidence type="ECO:0000313" key="2">
    <source>
        <dbReference type="EMBL" id="OJJ52653.1"/>
    </source>
</evidence>
<gene>
    <name evidence="2" type="ORF">ASPSYDRAFT_51789</name>
</gene>
<keyword evidence="3" id="KW-1185">Reference proteome</keyword>
<reference evidence="3" key="1">
    <citation type="journal article" date="2017" name="Genome Biol.">
        <title>Comparative genomics reveals high biological diversity and specific adaptations in the industrially and medically important fungal genus Aspergillus.</title>
        <authorList>
            <person name="de Vries R.P."/>
            <person name="Riley R."/>
            <person name="Wiebenga A."/>
            <person name="Aguilar-Osorio G."/>
            <person name="Amillis S."/>
            <person name="Uchima C.A."/>
            <person name="Anderluh G."/>
            <person name="Asadollahi M."/>
            <person name="Askin M."/>
            <person name="Barry K."/>
            <person name="Battaglia E."/>
            <person name="Bayram O."/>
            <person name="Benocci T."/>
            <person name="Braus-Stromeyer S.A."/>
            <person name="Caldana C."/>
            <person name="Canovas D."/>
            <person name="Cerqueira G.C."/>
            <person name="Chen F."/>
            <person name="Chen W."/>
            <person name="Choi C."/>
            <person name="Clum A."/>
            <person name="Dos Santos R.A."/>
            <person name="Damasio A.R."/>
            <person name="Diallinas G."/>
            <person name="Emri T."/>
            <person name="Fekete E."/>
            <person name="Flipphi M."/>
            <person name="Freyberg S."/>
            <person name="Gallo A."/>
            <person name="Gournas C."/>
            <person name="Habgood R."/>
            <person name="Hainaut M."/>
            <person name="Harispe M.L."/>
            <person name="Henrissat B."/>
            <person name="Hilden K.S."/>
            <person name="Hope R."/>
            <person name="Hossain A."/>
            <person name="Karabika E."/>
            <person name="Karaffa L."/>
            <person name="Karanyi Z."/>
            <person name="Krasevec N."/>
            <person name="Kuo A."/>
            <person name="Kusch H."/>
            <person name="LaButti K."/>
            <person name="Lagendijk E.L."/>
            <person name="Lapidus A."/>
            <person name="Levasseur A."/>
            <person name="Lindquist E."/>
            <person name="Lipzen A."/>
            <person name="Logrieco A.F."/>
            <person name="MacCabe A."/>
            <person name="Maekelae M.R."/>
            <person name="Malavazi I."/>
            <person name="Melin P."/>
            <person name="Meyer V."/>
            <person name="Mielnichuk N."/>
            <person name="Miskei M."/>
            <person name="Molnar A.P."/>
            <person name="Mule G."/>
            <person name="Ngan C.Y."/>
            <person name="Orejas M."/>
            <person name="Orosz E."/>
            <person name="Ouedraogo J.P."/>
            <person name="Overkamp K.M."/>
            <person name="Park H.-S."/>
            <person name="Perrone G."/>
            <person name="Piumi F."/>
            <person name="Punt P.J."/>
            <person name="Ram A.F."/>
            <person name="Ramon A."/>
            <person name="Rauscher S."/>
            <person name="Record E."/>
            <person name="Riano-Pachon D.M."/>
            <person name="Robert V."/>
            <person name="Roehrig J."/>
            <person name="Ruller R."/>
            <person name="Salamov A."/>
            <person name="Salih N.S."/>
            <person name="Samson R.A."/>
            <person name="Sandor E."/>
            <person name="Sanguinetti M."/>
            <person name="Schuetze T."/>
            <person name="Sepcic K."/>
            <person name="Shelest E."/>
            <person name="Sherlock G."/>
            <person name="Sophianopoulou V."/>
            <person name="Squina F.M."/>
            <person name="Sun H."/>
            <person name="Susca A."/>
            <person name="Todd R.B."/>
            <person name="Tsang A."/>
            <person name="Unkles S.E."/>
            <person name="van de Wiele N."/>
            <person name="van Rossen-Uffink D."/>
            <person name="Oliveira J.V."/>
            <person name="Vesth T.C."/>
            <person name="Visser J."/>
            <person name="Yu J.-H."/>
            <person name="Zhou M."/>
            <person name="Andersen M.R."/>
            <person name="Archer D.B."/>
            <person name="Baker S.E."/>
            <person name="Benoit I."/>
            <person name="Brakhage A.A."/>
            <person name="Braus G.H."/>
            <person name="Fischer R."/>
            <person name="Frisvad J.C."/>
            <person name="Goldman G.H."/>
            <person name="Houbraken J."/>
            <person name="Oakley B."/>
            <person name="Pocsi I."/>
            <person name="Scazzocchio C."/>
            <person name="Seiboth B."/>
            <person name="vanKuyk P.A."/>
            <person name="Wortman J."/>
            <person name="Dyer P.S."/>
            <person name="Grigoriev I.V."/>
        </authorList>
    </citation>
    <scope>NUCLEOTIDE SEQUENCE [LARGE SCALE GENOMIC DNA]</scope>
    <source>
        <strain evidence="3">CBS 593.65</strain>
    </source>
</reference>
<dbReference type="VEuPathDB" id="FungiDB:ASPSYDRAFT_51789"/>
<dbReference type="RefSeq" id="XP_040696459.1">
    <property type="nucleotide sequence ID" value="XM_040848359.1"/>
</dbReference>
<dbReference type="EMBL" id="KV878600">
    <property type="protein sequence ID" value="OJJ52653.1"/>
    <property type="molecule type" value="Genomic_DNA"/>
</dbReference>